<evidence type="ECO:0000256" key="1">
    <source>
        <dbReference type="SAM" id="MobiDB-lite"/>
    </source>
</evidence>
<protein>
    <submittedName>
        <fullName evidence="2 4">Uncharacterized protein</fullName>
    </submittedName>
</protein>
<feature type="compositionally biased region" description="Pro residues" evidence="1">
    <location>
        <begin position="87"/>
        <end position="98"/>
    </location>
</feature>
<reference evidence="4" key="1">
    <citation type="submission" date="2016-06" db="UniProtKB">
        <authorList>
            <consortium name="WormBaseParasite"/>
        </authorList>
    </citation>
    <scope>IDENTIFICATION</scope>
</reference>
<evidence type="ECO:0000313" key="3">
    <source>
        <dbReference type="Proteomes" id="UP000050794"/>
    </source>
</evidence>
<feature type="compositionally biased region" description="Basic and acidic residues" evidence="1">
    <location>
        <begin position="58"/>
        <end position="69"/>
    </location>
</feature>
<sequence length="98" mass="10800">MVPFYAWHEDDCVFQDQKFSRNGGGRVPVRDEAVFGSEALVNVMGIPSADDYGSGTCNEKETSSSERKSFATMRRQLQNDIIAPRASVPPEPFGPRGC</sequence>
<dbReference type="AlphaFoldDB" id="A0A183UKF9"/>
<reference evidence="2 3" key="2">
    <citation type="submission" date="2018-11" db="EMBL/GenBank/DDBJ databases">
        <authorList>
            <consortium name="Pathogen Informatics"/>
        </authorList>
    </citation>
    <scope>NUCLEOTIDE SEQUENCE [LARGE SCALE GENOMIC DNA]</scope>
</reference>
<accession>A0A183UKF9</accession>
<organism evidence="3 4">
    <name type="scientific">Toxocara canis</name>
    <name type="common">Canine roundworm</name>
    <dbReference type="NCBI Taxonomy" id="6265"/>
    <lineage>
        <taxon>Eukaryota</taxon>
        <taxon>Metazoa</taxon>
        <taxon>Ecdysozoa</taxon>
        <taxon>Nematoda</taxon>
        <taxon>Chromadorea</taxon>
        <taxon>Rhabditida</taxon>
        <taxon>Spirurina</taxon>
        <taxon>Ascaridomorpha</taxon>
        <taxon>Ascaridoidea</taxon>
        <taxon>Toxocaridae</taxon>
        <taxon>Toxocara</taxon>
    </lineage>
</organism>
<name>A0A183UKF9_TOXCA</name>
<feature type="region of interest" description="Disordered" evidence="1">
    <location>
        <begin position="79"/>
        <end position="98"/>
    </location>
</feature>
<dbReference type="Proteomes" id="UP000050794">
    <property type="component" value="Unassembled WGS sequence"/>
</dbReference>
<feature type="region of interest" description="Disordered" evidence="1">
    <location>
        <begin position="52"/>
        <end position="71"/>
    </location>
</feature>
<gene>
    <name evidence="2" type="ORF">TCNE_LOCUS8979</name>
</gene>
<proteinExistence type="predicted"/>
<dbReference type="EMBL" id="UYWY01020044">
    <property type="protein sequence ID" value="VDM40300.1"/>
    <property type="molecule type" value="Genomic_DNA"/>
</dbReference>
<evidence type="ECO:0000313" key="4">
    <source>
        <dbReference type="WBParaSite" id="TCNE_0000897901-mRNA-1"/>
    </source>
</evidence>
<keyword evidence="3" id="KW-1185">Reference proteome</keyword>
<dbReference type="WBParaSite" id="TCNE_0000897901-mRNA-1">
    <property type="protein sequence ID" value="TCNE_0000897901-mRNA-1"/>
    <property type="gene ID" value="TCNE_0000897901"/>
</dbReference>
<evidence type="ECO:0000313" key="2">
    <source>
        <dbReference type="EMBL" id="VDM40300.1"/>
    </source>
</evidence>